<protein>
    <recommendedName>
        <fullName evidence="3">50S ribosomal protein L29</fullName>
    </recommendedName>
</protein>
<accession>A0ABQ0Q8Z4</accession>
<comment type="caution">
    <text evidence="1">The sequence shown here is derived from an EMBL/GenBank/DDBJ whole genome shotgun (WGS) entry which is preliminary data.</text>
</comment>
<sequence length="80" mass="8968">MRGRVLKKITVKIGKTEAQAYLRSQKTVEAQLREENHTLRAALNKAEYASRKDSLTTTERLESVRAVLIAALTREGKVDG</sequence>
<keyword evidence="2" id="KW-1185">Reference proteome</keyword>
<dbReference type="EMBL" id="BAQW01000004">
    <property type="protein sequence ID" value="GBR09443.1"/>
    <property type="molecule type" value="Genomic_DNA"/>
</dbReference>
<dbReference type="Proteomes" id="UP001061070">
    <property type="component" value="Unassembled WGS sequence"/>
</dbReference>
<reference evidence="1" key="1">
    <citation type="submission" date="2013-04" db="EMBL/GenBank/DDBJ databases">
        <title>The genome sequencing project of 58 acetic acid bacteria.</title>
        <authorList>
            <person name="Okamoto-Kainuma A."/>
            <person name="Ishikawa M."/>
            <person name="Umino S."/>
            <person name="Koizumi Y."/>
            <person name="Shiwa Y."/>
            <person name="Yoshikawa H."/>
            <person name="Matsutani M."/>
            <person name="Matsushita K."/>
        </authorList>
    </citation>
    <scope>NUCLEOTIDE SEQUENCE</scope>
    <source>
        <strain evidence="1">NRIC 0228</strain>
    </source>
</reference>
<evidence type="ECO:0008006" key="3">
    <source>
        <dbReference type="Google" id="ProtNLM"/>
    </source>
</evidence>
<evidence type="ECO:0000313" key="1">
    <source>
        <dbReference type="EMBL" id="GBR09443.1"/>
    </source>
</evidence>
<gene>
    <name evidence="1" type="ORF">AA0228_0677</name>
</gene>
<proteinExistence type="predicted"/>
<organism evidence="1 2">
    <name type="scientific">Gluconobacter frateurii NRIC 0228</name>
    <dbReference type="NCBI Taxonomy" id="1307946"/>
    <lineage>
        <taxon>Bacteria</taxon>
        <taxon>Pseudomonadati</taxon>
        <taxon>Pseudomonadota</taxon>
        <taxon>Alphaproteobacteria</taxon>
        <taxon>Acetobacterales</taxon>
        <taxon>Acetobacteraceae</taxon>
        <taxon>Gluconobacter</taxon>
    </lineage>
</organism>
<name>A0ABQ0Q8Z4_9PROT</name>
<evidence type="ECO:0000313" key="2">
    <source>
        <dbReference type="Proteomes" id="UP001061070"/>
    </source>
</evidence>